<feature type="region of interest" description="Disordered" evidence="8">
    <location>
        <begin position="1"/>
        <end position="205"/>
    </location>
</feature>
<dbReference type="AlphaFoldDB" id="A0A409W1N3"/>
<dbReference type="InterPro" id="IPR036236">
    <property type="entry name" value="Znf_C2H2_sf"/>
</dbReference>
<dbReference type="PROSITE" id="PS50157">
    <property type="entry name" value="ZINC_FINGER_C2H2_2"/>
    <property type="match status" value="2"/>
</dbReference>
<dbReference type="Gene3D" id="3.30.160.60">
    <property type="entry name" value="Classic Zinc Finger"/>
    <property type="match status" value="2"/>
</dbReference>
<gene>
    <name evidence="10" type="ORF">CVT26_003803</name>
</gene>
<dbReference type="STRING" id="231916.A0A409W1N3"/>
<dbReference type="GO" id="GO:0000981">
    <property type="term" value="F:DNA-binding transcription factor activity, RNA polymerase II-specific"/>
    <property type="evidence" value="ECO:0007669"/>
    <property type="project" value="TreeGrafter"/>
</dbReference>
<evidence type="ECO:0000256" key="5">
    <source>
        <dbReference type="ARBA" id="ARBA00022833"/>
    </source>
</evidence>
<keyword evidence="2" id="KW-0479">Metal-binding</keyword>
<feature type="compositionally biased region" description="Low complexity" evidence="8">
    <location>
        <begin position="9"/>
        <end position="18"/>
    </location>
</feature>
<feature type="region of interest" description="Disordered" evidence="8">
    <location>
        <begin position="347"/>
        <end position="417"/>
    </location>
</feature>
<evidence type="ECO:0000313" key="10">
    <source>
        <dbReference type="EMBL" id="PPQ72410.1"/>
    </source>
</evidence>
<keyword evidence="5" id="KW-0862">Zinc</keyword>
<dbReference type="PANTHER" id="PTHR23226:SF416">
    <property type="entry name" value="FI01424P"/>
    <property type="match status" value="1"/>
</dbReference>
<dbReference type="PANTHER" id="PTHR23226">
    <property type="entry name" value="ZINC FINGER AND SCAN DOMAIN-CONTAINING"/>
    <property type="match status" value="1"/>
</dbReference>
<feature type="compositionally biased region" description="Polar residues" evidence="8">
    <location>
        <begin position="492"/>
        <end position="504"/>
    </location>
</feature>
<dbReference type="SUPFAM" id="SSF57667">
    <property type="entry name" value="beta-beta-alpha zinc fingers"/>
    <property type="match status" value="1"/>
</dbReference>
<evidence type="ECO:0000256" key="7">
    <source>
        <dbReference type="PROSITE-ProRule" id="PRU00042"/>
    </source>
</evidence>
<keyword evidence="4 7" id="KW-0863">Zinc-finger</keyword>
<evidence type="ECO:0000259" key="9">
    <source>
        <dbReference type="PROSITE" id="PS50157"/>
    </source>
</evidence>
<feature type="compositionally biased region" description="Acidic residues" evidence="8">
    <location>
        <begin position="453"/>
        <end position="469"/>
    </location>
</feature>
<comment type="caution">
    <text evidence="10">The sequence shown here is derived from an EMBL/GenBank/DDBJ whole genome shotgun (WGS) entry which is preliminary data.</text>
</comment>
<feature type="compositionally biased region" description="Low complexity" evidence="8">
    <location>
        <begin position="557"/>
        <end position="571"/>
    </location>
</feature>
<keyword evidence="11" id="KW-1185">Reference proteome</keyword>
<evidence type="ECO:0000256" key="3">
    <source>
        <dbReference type="ARBA" id="ARBA00022737"/>
    </source>
</evidence>
<reference evidence="10 11" key="1">
    <citation type="journal article" date="2018" name="Evol. Lett.">
        <title>Horizontal gene cluster transfer increased hallucinogenic mushroom diversity.</title>
        <authorList>
            <person name="Reynolds H.T."/>
            <person name="Vijayakumar V."/>
            <person name="Gluck-Thaler E."/>
            <person name="Korotkin H.B."/>
            <person name="Matheny P.B."/>
            <person name="Slot J.C."/>
        </authorList>
    </citation>
    <scope>NUCLEOTIDE SEQUENCE [LARGE SCALE GENOMIC DNA]</scope>
    <source>
        <strain evidence="10 11">SRW20</strain>
    </source>
</reference>
<evidence type="ECO:0000256" key="6">
    <source>
        <dbReference type="ARBA" id="ARBA00023242"/>
    </source>
</evidence>
<protein>
    <recommendedName>
        <fullName evidence="9">C2H2-type domain-containing protein</fullName>
    </recommendedName>
</protein>
<feature type="region of interest" description="Disordered" evidence="8">
    <location>
        <begin position="225"/>
        <end position="298"/>
    </location>
</feature>
<dbReference type="InterPro" id="IPR013087">
    <property type="entry name" value="Znf_C2H2_type"/>
</dbReference>
<dbReference type="GO" id="GO:0000978">
    <property type="term" value="F:RNA polymerase II cis-regulatory region sequence-specific DNA binding"/>
    <property type="evidence" value="ECO:0007669"/>
    <property type="project" value="TreeGrafter"/>
</dbReference>
<dbReference type="Pfam" id="PF00096">
    <property type="entry name" value="zf-C2H2"/>
    <property type="match status" value="2"/>
</dbReference>
<feature type="compositionally biased region" description="Polar residues" evidence="8">
    <location>
        <begin position="125"/>
        <end position="171"/>
    </location>
</feature>
<feature type="compositionally biased region" description="Pro residues" evidence="8">
    <location>
        <begin position="572"/>
        <end position="582"/>
    </location>
</feature>
<dbReference type="PROSITE" id="PS00028">
    <property type="entry name" value="ZINC_FINGER_C2H2_1"/>
    <property type="match status" value="2"/>
</dbReference>
<dbReference type="Proteomes" id="UP000284706">
    <property type="component" value="Unassembled WGS sequence"/>
</dbReference>
<evidence type="ECO:0000256" key="1">
    <source>
        <dbReference type="ARBA" id="ARBA00004123"/>
    </source>
</evidence>
<keyword evidence="6" id="KW-0539">Nucleus</keyword>
<comment type="subcellular location">
    <subcellularLocation>
        <location evidence="1">Nucleus</location>
    </subcellularLocation>
</comment>
<feature type="compositionally biased region" description="Acidic residues" evidence="8">
    <location>
        <begin position="272"/>
        <end position="286"/>
    </location>
</feature>
<dbReference type="GO" id="GO:0005634">
    <property type="term" value="C:nucleus"/>
    <property type="evidence" value="ECO:0007669"/>
    <property type="project" value="UniProtKB-SubCell"/>
</dbReference>
<dbReference type="SMART" id="SM00355">
    <property type="entry name" value="ZnF_C2H2"/>
    <property type="match status" value="2"/>
</dbReference>
<proteinExistence type="predicted"/>
<feature type="domain" description="C2H2-type" evidence="9">
    <location>
        <begin position="321"/>
        <end position="350"/>
    </location>
</feature>
<evidence type="ECO:0000256" key="2">
    <source>
        <dbReference type="ARBA" id="ARBA00022723"/>
    </source>
</evidence>
<organism evidence="10 11">
    <name type="scientific">Gymnopilus dilepis</name>
    <dbReference type="NCBI Taxonomy" id="231916"/>
    <lineage>
        <taxon>Eukaryota</taxon>
        <taxon>Fungi</taxon>
        <taxon>Dikarya</taxon>
        <taxon>Basidiomycota</taxon>
        <taxon>Agaricomycotina</taxon>
        <taxon>Agaricomycetes</taxon>
        <taxon>Agaricomycetidae</taxon>
        <taxon>Agaricales</taxon>
        <taxon>Agaricineae</taxon>
        <taxon>Hymenogastraceae</taxon>
        <taxon>Gymnopilus</taxon>
    </lineage>
</organism>
<keyword evidence="3" id="KW-0677">Repeat</keyword>
<feature type="compositionally biased region" description="Basic and acidic residues" evidence="8">
    <location>
        <begin position="532"/>
        <end position="544"/>
    </location>
</feature>
<sequence length="632" mass="69170">MSPPPSSPKSPDASKPVSLPSIHEMFPDHLMRKDAHGSSSERTRFERGFPYPDSPGVHHPQLRHRVSIPESQCGCRSPCSHQASTHTDAAPTHSHVHHRIQKSHLVEGGLTPPNPSEATYGFSIHRSSPTSASSQQITSNKPANRSNPQYTMRESGTSTETDSAYVSSTSNNEDRDRRHARGTLPPRMSLSISDGSYPASSPRTRAAMGIDPHAAVISFPLSPPRPLHGASSKQRHYPLNLPSSSRSGALPYEQARPHRGNFQGSGGGANAIEEDDDGASPADDNDTSNGKKHVCPTCFKRFNRPSSLRIHVNTHTGATPFRCPWPNCGREFNVNSNMRRHYRNHTAPGVSRSQATNQPGSGNPQPADGRRKRRRVSASQLPSPLSANASSSIPISPPYPPGYGMYRPDQQYRQTPQQYDHQIYRPQVSQRDYPQQYPGAWGHSPAISHSSISDEDSTSGTDSEMEEDNYSASRSHPYSRADKEEYEPDASSLRSRTASLTQSLARVAVASTSRRSHPYALYSPGISPTSVRDTKEETDFRQGPDDAYDYSGRGHRSFTPGSSFHSSSPSPSTSPSPPPHPNIPSDQVSPVSSSSGYKYNASSPYMRSLADSRVSTTLRPAFGHSNERERGW</sequence>
<name>A0A409W1N3_9AGAR</name>
<feature type="compositionally biased region" description="Polar residues" evidence="8">
    <location>
        <begin position="351"/>
        <end position="364"/>
    </location>
</feature>
<dbReference type="GO" id="GO:0008270">
    <property type="term" value="F:zinc ion binding"/>
    <property type="evidence" value="ECO:0007669"/>
    <property type="project" value="UniProtKB-KW"/>
</dbReference>
<feature type="compositionally biased region" description="Low complexity" evidence="8">
    <location>
        <begin position="377"/>
        <end position="394"/>
    </location>
</feature>
<feature type="domain" description="C2H2-type" evidence="9">
    <location>
        <begin position="293"/>
        <end position="320"/>
    </location>
</feature>
<evidence type="ECO:0000256" key="8">
    <source>
        <dbReference type="SAM" id="MobiDB-lite"/>
    </source>
</evidence>
<feature type="compositionally biased region" description="Polar residues" evidence="8">
    <location>
        <begin position="190"/>
        <end position="203"/>
    </location>
</feature>
<feature type="region of interest" description="Disordered" evidence="8">
    <location>
        <begin position="430"/>
        <end position="604"/>
    </location>
</feature>
<evidence type="ECO:0000256" key="4">
    <source>
        <dbReference type="ARBA" id="ARBA00022771"/>
    </source>
</evidence>
<dbReference type="InParanoid" id="A0A409W1N3"/>
<feature type="compositionally biased region" description="Low complexity" evidence="8">
    <location>
        <begin position="584"/>
        <end position="603"/>
    </location>
</feature>
<dbReference type="OrthoDB" id="6077919at2759"/>
<accession>A0A409W1N3</accession>
<evidence type="ECO:0000313" key="11">
    <source>
        <dbReference type="Proteomes" id="UP000284706"/>
    </source>
</evidence>
<feature type="compositionally biased region" description="Basic and acidic residues" evidence="8">
    <location>
        <begin position="25"/>
        <end position="47"/>
    </location>
</feature>
<dbReference type="EMBL" id="NHYE01005459">
    <property type="protein sequence ID" value="PPQ72410.1"/>
    <property type="molecule type" value="Genomic_DNA"/>
</dbReference>